<keyword evidence="5 8" id="KW-0378">Hydrolase</keyword>
<keyword evidence="6 8" id="KW-0720">Serine protease</keyword>
<dbReference type="FunFam" id="2.40.10.10:FF:000120">
    <property type="entry name" value="Putative serine protease"/>
    <property type="match status" value="1"/>
</dbReference>
<comment type="subcellular location">
    <subcellularLocation>
        <location evidence="1">Secreted</location>
    </subcellularLocation>
</comment>
<dbReference type="InterPro" id="IPR050127">
    <property type="entry name" value="Serine_Proteases_S1"/>
</dbReference>
<dbReference type="Pfam" id="PF00089">
    <property type="entry name" value="Trypsin"/>
    <property type="match status" value="1"/>
</dbReference>
<gene>
    <name evidence="12" type="primary">LOC110979019</name>
</gene>
<dbReference type="GO" id="GO:0004252">
    <property type="term" value="F:serine-type endopeptidase activity"/>
    <property type="evidence" value="ECO:0007669"/>
    <property type="project" value="InterPro"/>
</dbReference>
<evidence type="ECO:0000259" key="10">
    <source>
        <dbReference type="PROSITE" id="PS50240"/>
    </source>
</evidence>
<keyword evidence="11" id="KW-1185">Reference proteome</keyword>
<dbReference type="InterPro" id="IPR018114">
    <property type="entry name" value="TRYPSIN_HIS"/>
</dbReference>
<dbReference type="OMA" id="VFANSHQ"/>
<dbReference type="OrthoDB" id="10059102at2759"/>
<dbReference type="InterPro" id="IPR043504">
    <property type="entry name" value="Peptidase_S1_PA_chymotrypsin"/>
</dbReference>
<dbReference type="Proteomes" id="UP000694845">
    <property type="component" value="Unplaced"/>
</dbReference>
<dbReference type="GeneID" id="110979019"/>
<evidence type="ECO:0000256" key="9">
    <source>
        <dbReference type="SAM" id="SignalP"/>
    </source>
</evidence>
<evidence type="ECO:0000256" key="7">
    <source>
        <dbReference type="ARBA" id="ARBA00023157"/>
    </source>
</evidence>
<keyword evidence="4 9" id="KW-0732">Signal</keyword>
<reference evidence="12" key="1">
    <citation type="submission" date="2025-08" db="UniProtKB">
        <authorList>
            <consortium name="RefSeq"/>
        </authorList>
    </citation>
    <scope>IDENTIFICATION</scope>
</reference>
<evidence type="ECO:0000256" key="3">
    <source>
        <dbReference type="ARBA" id="ARBA00022670"/>
    </source>
</evidence>
<evidence type="ECO:0000256" key="8">
    <source>
        <dbReference type="RuleBase" id="RU363034"/>
    </source>
</evidence>
<dbReference type="InterPro" id="IPR001254">
    <property type="entry name" value="Trypsin_dom"/>
</dbReference>
<keyword evidence="7" id="KW-1015">Disulfide bond</keyword>
<dbReference type="InterPro" id="IPR033116">
    <property type="entry name" value="TRYPSIN_SER"/>
</dbReference>
<dbReference type="GO" id="GO:0005615">
    <property type="term" value="C:extracellular space"/>
    <property type="evidence" value="ECO:0007669"/>
    <property type="project" value="TreeGrafter"/>
</dbReference>
<dbReference type="RefSeq" id="XP_022090153.1">
    <property type="nucleotide sequence ID" value="XM_022234461.1"/>
</dbReference>
<dbReference type="KEGG" id="aplc:110979019"/>
<dbReference type="SUPFAM" id="SSF50494">
    <property type="entry name" value="Trypsin-like serine proteases"/>
    <property type="match status" value="1"/>
</dbReference>
<dbReference type="Gene3D" id="2.40.10.10">
    <property type="entry name" value="Trypsin-like serine proteases"/>
    <property type="match status" value="1"/>
</dbReference>
<sequence>MKFFVPLACLLAVLAPVLGEQIVGGYESKANSRPYQVALYDSSSGNFQFCGGTLVNSRWVVTAAHCVKGSSVYVGLGYHDKYSHSGSGQQFIRGTWRRHPSYNSGNLDNDIALIKLDSSANTGSSKISTISISSSKPSSGTSLLVSGWGTTSSGGSSSRKLREVVVKAKSTSDCKKAYGSSSITSNMYCAAASGKDSCQGDSGGPIVSNYGSNYHSSGTRLRGVVSWGYGCADSRYPGVYTNIANYCSWLSSTSGGAVRC</sequence>
<dbReference type="CDD" id="cd00190">
    <property type="entry name" value="Tryp_SPc"/>
    <property type="match status" value="1"/>
</dbReference>
<evidence type="ECO:0000256" key="5">
    <source>
        <dbReference type="ARBA" id="ARBA00022801"/>
    </source>
</evidence>
<name>A0A8B7YA79_ACAPL</name>
<organism evidence="11 12">
    <name type="scientific">Acanthaster planci</name>
    <name type="common">Crown-of-thorns starfish</name>
    <dbReference type="NCBI Taxonomy" id="133434"/>
    <lineage>
        <taxon>Eukaryota</taxon>
        <taxon>Metazoa</taxon>
        <taxon>Echinodermata</taxon>
        <taxon>Eleutherozoa</taxon>
        <taxon>Asterozoa</taxon>
        <taxon>Asteroidea</taxon>
        <taxon>Valvatacea</taxon>
        <taxon>Valvatida</taxon>
        <taxon>Acanthasteridae</taxon>
        <taxon>Acanthaster</taxon>
    </lineage>
</organism>
<proteinExistence type="predicted"/>
<dbReference type="PROSITE" id="PS00135">
    <property type="entry name" value="TRYPSIN_SER"/>
    <property type="match status" value="1"/>
</dbReference>
<dbReference type="SMART" id="SM00020">
    <property type="entry name" value="Tryp_SPc"/>
    <property type="match status" value="1"/>
</dbReference>
<dbReference type="InterPro" id="IPR009003">
    <property type="entry name" value="Peptidase_S1_PA"/>
</dbReference>
<dbReference type="PROSITE" id="PS00134">
    <property type="entry name" value="TRYPSIN_HIS"/>
    <property type="match status" value="1"/>
</dbReference>
<dbReference type="PANTHER" id="PTHR24264">
    <property type="entry name" value="TRYPSIN-RELATED"/>
    <property type="match status" value="1"/>
</dbReference>
<keyword evidence="3 8" id="KW-0645">Protease</keyword>
<dbReference type="PRINTS" id="PR00722">
    <property type="entry name" value="CHYMOTRYPSIN"/>
</dbReference>
<keyword evidence="2" id="KW-0964">Secreted</keyword>
<feature type="signal peptide" evidence="9">
    <location>
        <begin position="1"/>
        <end position="19"/>
    </location>
</feature>
<evidence type="ECO:0000256" key="4">
    <source>
        <dbReference type="ARBA" id="ARBA00022729"/>
    </source>
</evidence>
<evidence type="ECO:0000313" key="12">
    <source>
        <dbReference type="RefSeq" id="XP_022090153.1"/>
    </source>
</evidence>
<feature type="domain" description="Peptidase S1" evidence="10">
    <location>
        <begin position="22"/>
        <end position="255"/>
    </location>
</feature>
<dbReference type="InterPro" id="IPR001314">
    <property type="entry name" value="Peptidase_S1A"/>
</dbReference>
<feature type="chain" id="PRO_5034681113" evidence="9">
    <location>
        <begin position="20"/>
        <end position="260"/>
    </location>
</feature>
<evidence type="ECO:0000256" key="1">
    <source>
        <dbReference type="ARBA" id="ARBA00004613"/>
    </source>
</evidence>
<dbReference type="PANTHER" id="PTHR24264:SF65">
    <property type="entry name" value="SRCR DOMAIN-CONTAINING PROTEIN"/>
    <property type="match status" value="1"/>
</dbReference>
<evidence type="ECO:0000313" key="11">
    <source>
        <dbReference type="Proteomes" id="UP000694845"/>
    </source>
</evidence>
<dbReference type="GO" id="GO:0006508">
    <property type="term" value="P:proteolysis"/>
    <property type="evidence" value="ECO:0007669"/>
    <property type="project" value="UniProtKB-KW"/>
</dbReference>
<dbReference type="AlphaFoldDB" id="A0A8B7YA79"/>
<protein>
    <submittedName>
        <fullName evidence="12">Trypsin alpha-3-like</fullName>
    </submittedName>
</protein>
<evidence type="ECO:0000256" key="6">
    <source>
        <dbReference type="ARBA" id="ARBA00022825"/>
    </source>
</evidence>
<evidence type="ECO:0000256" key="2">
    <source>
        <dbReference type="ARBA" id="ARBA00022525"/>
    </source>
</evidence>
<accession>A0A8B7YA79</accession>
<dbReference type="PROSITE" id="PS50240">
    <property type="entry name" value="TRYPSIN_DOM"/>
    <property type="match status" value="1"/>
</dbReference>